<keyword evidence="4" id="KW-1185">Reference proteome</keyword>
<dbReference type="EMBL" id="AZHD01000004">
    <property type="protein sequence ID" value="OAA64280.1"/>
    <property type="molecule type" value="Genomic_DNA"/>
</dbReference>
<dbReference type="OrthoDB" id="160374at2759"/>
<dbReference type="PANTHER" id="PTHR15682">
    <property type="entry name" value="UNHEALTHY RIBOSOME BIOGENESIS PROTEIN 2 HOMOLOG"/>
    <property type="match status" value="1"/>
</dbReference>
<feature type="region of interest" description="Disordered" evidence="1">
    <location>
        <begin position="236"/>
        <end position="255"/>
    </location>
</feature>
<comment type="caution">
    <text evidence="3">The sequence shown here is derived from an EMBL/GenBank/DDBJ whole genome shotgun (WGS) entry which is preliminary data.</text>
</comment>
<feature type="region of interest" description="Disordered" evidence="1">
    <location>
        <begin position="1451"/>
        <end position="1470"/>
    </location>
</feature>
<protein>
    <submittedName>
        <fullName evidence="3">Nucleolar 27S pre-rRNA processing, Urb2/Npa2</fullName>
    </submittedName>
</protein>
<feature type="region of interest" description="Disordered" evidence="1">
    <location>
        <begin position="118"/>
        <end position="148"/>
    </location>
</feature>
<organism evidence="3 4">
    <name type="scientific">Niveomyces insectorum RCEF 264</name>
    <dbReference type="NCBI Taxonomy" id="1081102"/>
    <lineage>
        <taxon>Eukaryota</taxon>
        <taxon>Fungi</taxon>
        <taxon>Dikarya</taxon>
        <taxon>Ascomycota</taxon>
        <taxon>Pezizomycotina</taxon>
        <taxon>Sordariomycetes</taxon>
        <taxon>Hypocreomycetidae</taxon>
        <taxon>Hypocreales</taxon>
        <taxon>Cordycipitaceae</taxon>
        <taxon>Niveomyces</taxon>
    </lineage>
</organism>
<dbReference type="STRING" id="1081102.A0A162MMV5"/>
<dbReference type="InterPro" id="IPR018849">
    <property type="entry name" value="Urb2/Npa2_C"/>
</dbReference>
<name>A0A162MMV5_9HYPO</name>
<dbReference type="Proteomes" id="UP000076874">
    <property type="component" value="Unassembled WGS sequence"/>
</dbReference>
<gene>
    <name evidence="3" type="ORF">SPI_02927</name>
</gene>
<dbReference type="GO" id="GO:0005730">
    <property type="term" value="C:nucleolus"/>
    <property type="evidence" value="ECO:0007669"/>
    <property type="project" value="TreeGrafter"/>
</dbReference>
<proteinExistence type="predicted"/>
<evidence type="ECO:0000256" key="1">
    <source>
        <dbReference type="SAM" id="MobiDB-lite"/>
    </source>
</evidence>
<evidence type="ECO:0000259" key="2">
    <source>
        <dbReference type="Pfam" id="PF10441"/>
    </source>
</evidence>
<dbReference type="InterPro" id="IPR052609">
    <property type="entry name" value="Ribosome_Biogenesis_Reg"/>
</dbReference>
<accession>A0A162MMV5</accession>
<dbReference type="GO" id="GO:0042254">
    <property type="term" value="P:ribosome biogenesis"/>
    <property type="evidence" value="ECO:0007669"/>
    <property type="project" value="TreeGrafter"/>
</dbReference>
<feature type="compositionally biased region" description="Low complexity" evidence="1">
    <location>
        <begin position="118"/>
        <end position="134"/>
    </location>
</feature>
<feature type="domain" description="Nucleolar 27S pre-rRNA processing Urb2/Npa2 C-terminal" evidence="2">
    <location>
        <begin position="1313"/>
        <end position="1555"/>
    </location>
</feature>
<evidence type="ECO:0000313" key="3">
    <source>
        <dbReference type="EMBL" id="OAA64280.1"/>
    </source>
</evidence>
<sequence length="1556" mass="166879">MAEAALLKATRALDQSGPETVVSKLTRLWDALAATAAPTGHGRFHAAEEVALRWLLKSMNAAGAAAPEAETLRRWPLTWRIVACLFRRIPLFSLAKSLADRRFVAIVQQTARDLATTATTTTTQKAAAADASTDGRNPRKRKRRQQNDQFDLHALRGVQPSLGAAAALFDALRVLLARLDTDGRPLAASFPSTTPYDRMGAEHIKSLFCTTAAEGMPLLVPLLRICNAAWTTSRAAGEDEPCDDDDDDDDHDDNDRGHGGYASWIATFTALWDLHVQGPTDAFEVAVHLSPFVCSMLGRLLDLPTGQHAVQAAAATMTTSVGAEVRRRWSAGLRRFLTTNVVLPARSAFLNRQDLQTLVAAVGDTSVVVNQNTAAVRASVLFYLALQAPRPLAGGATTAKDNERWLQAVFDTVHVPLLSDTAVTASGPLDSPRCRILADLLDMAAKHGVAPARATLQAICRDCALASNAGGETTKNVTDWRLVASVAHCDADAFLVSRDGEMLLDDVLQRLSTAASAPQTAADYQSAVSFLVALARGFARARNLSGFITRWFTGVKDGDNVLDAAQGVRSVWLGPALRTAVAELVPSSLTKEQLLALLARLVADGPSSLPTETTAAATATAIATAVARLVVFDALSAGIRHEELEDAVQTTMLDAVASVVLPPDLVASGIRAIRWRLVRRTLAWVGAAEVERIWAAVRPALQRMASEKGKKGQGTAASAPKNEETFEAFVCAFSLWMALRFGGPAEEEARAVTWAFFDRFQDALSALVRDNGSKEALFEDVARRIAAYNGAATTSEDAFASTTASVASYLTWMLCGSSRFIDEMVKSSKEPSQFLDGLLAWQSDIVAGDAGAGDAAVADAISAALLANLTTLQNDKVTGNVIERYVQQLEQAARNPQGPLPKAAIVGLLRTPTHLLTRHLRERILSLLLPPKSTSGCPALRSSYPLDELVLILDLLIRVTRERTNSDLHFDRVVSLGEAIQETIGSAPPKTALGILDRFQHVVVAMLKNGAHFSVDQADLSAMHASLQLLLLKAKLLSLKNVAASARVDDTSPQVERAREALATLVWAQLSHYVDDDVEDVAMTGTADESRSDEDVPITLLLAFDAALTNNLQAQLNRQRDFSAILLRMNKTADTLCSRHRKMAWKWKAFLACYAPRDENAGLRRGVRFPGLFVPVESGGGHHNGHATKLQKPDAYVTAASVLVDSDLLRDYLAGITQDDDQGALLAYARDLVAALDNGSIAAVPPSSSSSSSSSAVAQLLALQYVLGRLIALPGVATAKTADGDYDLATVHSQLAQRLPRARSATESRLLAHILRTLLLDDKAATAMGQWNVDTTLSAVALAVGRRDANSDAKSDNTNHHECAAAAYDGACRLVEAVLKRHRLRLEGRFHLLVGALQALLTQLVAGHQAASTAASSRGNKPTSWVPQAKRFSRLLELICEPSAAAVTTMTARRGAQGGSGGSAPAAPLHSATDAAKRSAGQHMYLVLMAYLKLQLDGAVVQHRVREALEPGLFSVLSITPDTTRRLLNDAVDAGGRALFKDLYRRWLQFGKWKGV</sequence>
<feature type="compositionally biased region" description="Acidic residues" evidence="1">
    <location>
        <begin position="238"/>
        <end position="252"/>
    </location>
</feature>
<dbReference type="PANTHER" id="PTHR15682:SF2">
    <property type="entry name" value="UNHEALTHY RIBOSOME BIOGENESIS PROTEIN 2 HOMOLOG"/>
    <property type="match status" value="1"/>
</dbReference>
<dbReference type="Pfam" id="PF10441">
    <property type="entry name" value="Urb2"/>
    <property type="match status" value="1"/>
</dbReference>
<reference evidence="3 4" key="1">
    <citation type="journal article" date="2016" name="Genome Biol. Evol.">
        <title>Divergent and convergent evolution of fungal pathogenicity.</title>
        <authorList>
            <person name="Shang Y."/>
            <person name="Xiao G."/>
            <person name="Zheng P."/>
            <person name="Cen K."/>
            <person name="Zhan S."/>
            <person name="Wang C."/>
        </authorList>
    </citation>
    <scope>NUCLEOTIDE SEQUENCE [LARGE SCALE GENOMIC DNA]</scope>
    <source>
        <strain evidence="3 4">RCEF 264</strain>
    </source>
</reference>
<evidence type="ECO:0000313" key="4">
    <source>
        <dbReference type="Proteomes" id="UP000076874"/>
    </source>
</evidence>